<evidence type="ECO:0000256" key="2">
    <source>
        <dbReference type="ARBA" id="ARBA00001913"/>
    </source>
</evidence>
<dbReference type="EC" id="3.2.1.1" evidence="4"/>
<comment type="catalytic activity">
    <reaction evidence="1">
        <text>Endohydrolysis of (1-&gt;4)-alpha-D-glucosidic linkages in polysaccharides containing three or more (1-&gt;4)-alpha-linked D-glucose units.</text>
        <dbReference type="EC" id="3.2.1.1"/>
    </reaction>
</comment>
<evidence type="ECO:0000313" key="10">
    <source>
        <dbReference type="Proteomes" id="UP000318571"/>
    </source>
</evidence>
<name>A0A553PGH5_TIGCA</name>
<feature type="domain" description="Alpha-amylase C-terminal" evidence="8">
    <location>
        <begin position="177"/>
        <end position="253"/>
    </location>
</feature>
<comment type="cofactor">
    <cofactor evidence="2">
        <name>Ca(2+)</name>
        <dbReference type="ChEBI" id="CHEBI:29108"/>
    </cofactor>
</comment>
<organism evidence="9 10">
    <name type="scientific">Tigriopus californicus</name>
    <name type="common">Marine copepod</name>
    <dbReference type="NCBI Taxonomy" id="6832"/>
    <lineage>
        <taxon>Eukaryota</taxon>
        <taxon>Metazoa</taxon>
        <taxon>Ecdysozoa</taxon>
        <taxon>Arthropoda</taxon>
        <taxon>Crustacea</taxon>
        <taxon>Multicrustacea</taxon>
        <taxon>Hexanauplia</taxon>
        <taxon>Copepoda</taxon>
        <taxon>Harpacticoida</taxon>
        <taxon>Harpacticidae</taxon>
        <taxon>Tigriopus</taxon>
    </lineage>
</organism>
<gene>
    <name evidence="9" type="ORF">TCAL_12427</name>
</gene>
<proteinExistence type="inferred from homology"/>
<dbReference type="PRINTS" id="PR00110">
    <property type="entry name" value="ALPHAAMYLASE"/>
</dbReference>
<dbReference type="GO" id="GO:0005975">
    <property type="term" value="P:carbohydrate metabolic process"/>
    <property type="evidence" value="ECO:0007669"/>
    <property type="project" value="InterPro"/>
</dbReference>
<dbReference type="SUPFAM" id="SSF51011">
    <property type="entry name" value="Glycosyl hydrolase domain"/>
    <property type="match status" value="1"/>
</dbReference>
<dbReference type="Proteomes" id="UP000318571">
    <property type="component" value="Chromosome 5"/>
</dbReference>
<reference evidence="9 10" key="1">
    <citation type="journal article" date="2018" name="Nat. Ecol. Evol.">
        <title>Genomic signatures of mitonuclear coevolution across populations of Tigriopus californicus.</title>
        <authorList>
            <person name="Barreto F.S."/>
            <person name="Watson E.T."/>
            <person name="Lima T.G."/>
            <person name="Willett C.S."/>
            <person name="Edmands S."/>
            <person name="Li W."/>
            <person name="Burton R.S."/>
        </authorList>
    </citation>
    <scope>NUCLEOTIDE SEQUENCE [LARGE SCALE GENOMIC DNA]</scope>
    <source>
        <strain evidence="9 10">San Diego</strain>
    </source>
</reference>
<dbReference type="SUPFAM" id="SSF51445">
    <property type="entry name" value="(Trans)glycosidases"/>
    <property type="match status" value="1"/>
</dbReference>
<dbReference type="SMART" id="SM00632">
    <property type="entry name" value="Aamy_C"/>
    <property type="match status" value="1"/>
</dbReference>
<protein>
    <recommendedName>
        <fullName evidence="4">alpha-amylase</fullName>
        <ecNumber evidence="4">3.2.1.1</ecNumber>
    </recommendedName>
</protein>
<evidence type="ECO:0000256" key="7">
    <source>
        <dbReference type="SAM" id="MobiDB-lite"/>
    </source>
</evidence>
<comment type="similarity">
    <text evidence="3 6">Belongs to the glycosyl hydrolase 13 family.</text>
</comment>
<dbReference type="GO" id="GO:0004556">
    <property type="term" value="F:alpha-amylase activity"/>
    <property type="evidence" value="ECO:0007669"/>
    <property type="project" value="UniProtKB-EC"/>
</dbReference>
<dbReference type="InterPro" id="IPR031319">
    <property type="entry name" value="A-amylase_C"/>
</dbReference>
<evidence type="ECO:0000256" key="4">
    <source>
        <dbReference type="ARBA" id="ARBA00012595"/>
    </source>
</evidence>
<accession>A0A553PGH5</accession>
<keyword evidence="10" id="KW-1185">Reference proteome</keyword>
<dbReference type="InterPro" id="IPR013780">
    <property type="entry name" value="Glyco_hydro_b"/>
</dbReference>
<evidence type="ECO:0000256" key="3">
    <source>
        <dbReference type="ARBA" id="ARBA00008061"/>
    </source>
</evidence>
<dbReference type="STRING" id="6832.A0A553PGH5"/>
<dbReference type="InterPro" id="IPR006046">
    <property type="entry name" value="Alpha_amylase"/>
</dbReference>
<evidence type="ECO:0000256" key="6">
    <source>
        <dbReference type="RuleBase" id="RU003615"/>
    </source>
</evidence>
<dbReference type="EMBL" id="VCGU01000004">
    <property type="protein sequence ID" value="TRY76789.1"/>
    <property type="molecule type" value="Genomic_DNA"/>
</dbReference>
<evidence type="ECO:0000259" key="8">
    <source>
        <dbReference type="SMART" id="SM00632"/>
    </source>
</evidence>
<dbReference type="AlphaFoldDB" id="A0A553PGH5"/>
<dbReference type="InterPro" id="IPR017853">
    <property type="entry name" value="GH"/>
</dbReference>
<dbReference type="PANTHER" id="PTHR43447">
    <property type="entry name" value="ALPHA-AMYLASE"/>
    <property type="match status" value="1"/>
</dbReference>
<dbReference type="OMA" id="REYIMAT"/>
<sequence length="604" mass="65674">MWPQDLANIQSRMDDLPQGGRPVVMHEVIDQGGEPIKVNEYYDVGRVTEFRYGIKVAESINNGAFGNLEGVYDPGWGMCDPEHAFVFIDNHDNQRGHGGAGNTLTHKDPYKYKLAVSFMLAHDYGFKRVMSSYYFDNSDQGPPDTPPGCGEGWVCEHRWNSIGNMVEFANAVNGEPVENWVGEADMVAFSRGAKGFYAMGNVGGRQFTTGLPDGEYCDLISDCVQKITISGGMGTFDLYDSEEPAVAICVGCSGGSGPGTTSAPDDDATTTTQASTSPVPEECCDTITLSSSGAGASAYPELMGDYSKIDTDENGRGVYQHKTILTDAYISYVNDPAHHWDGWRVTNNRDEVFGFISNDDDGDCPQLASGWDYLDGEEWNVDETMKVSCNQGGGDTTTSPGGGGSTNAPPTGMARTIIFIERETFPGSDVFIVGGINDEQRPDCGTDAETSTCAIDIALNEMPKQWESYNAWMEGDTKLDWEGPQVGQGTFDDYEAFGTPGAWTTDDATDDFYYELNTFGPHYWIIDMNMDCSQTENGWFELNTLYTIGGEDGEPIIAQEACTGGVGGTAPYSSPNHMARCGYMNVFQYGENGCQIDEVPAKKN</sequence>
<keyword evidence="5" id="KW-0119">Carbohydrate metabolism</keyword>
<evidence type="ECO:0000256" key="5">
    <source>
        <dbReference type="ARBA" id="ARBA00023277"/>
    </source>
</evidence>
<comment type="caution">
    <text evidence="9">The sequence shown here is derived from an EMBL/GenBank/DDBJ whole genome shotgun (WGS) entry which is preliminary data.</text>
</comment>
<evidence type="ECO:0000313" key="9">
    <source>
        <dbReference type="EMBL" id="TRY76789.1"/>
    </source>
</evidence>
<dbReference type="Gene3D" id="3.20.20.80">
    <property type="entry name" value="Glycosidases"/>
    <property type="match status" value="1"/>
</dbReference>
<feature type="region of interest" description="Disordered" evidence="7">
    <location>
        <begin position="390"/>
        <end position="411"/>
    </location>
</feature>
<feature type="region of interest" description="Disordered" evidence="7">
    <location>
        <begin position="258"/>
        <end position="281"/>
    </location>
</feature>
<dbReference type="GO" id="GO:0043169">
    <property type="term" value="F:cation binding"/>
    <property type="evidence" value="ECO:0007669"/>
    <property type="project" value="InterPro"/>
</dbReference>
<dbReference type="Gene3D" id="2.60.40.1180">
    <property type="entry name" value="Golgi alpha-mannosidase II"/>
    <property type="match status" value="1"/>
</dbReference>
<feature type="compositionally biased region" description="Gly residues" evidence="7">
    <location>
        <begin position="391"/>
        <end position="405"/>
    </location>
</feature>
<feature type="compositionally biased region" description="Low complexity" evidence="7">
    <location>
        <begin position="259"/>
        <end position="278"/>
    </location>
</feature>
<evidence type="ECO:0000256" key="1">
    <source>
        <dbReference type="ARBA" id="ARBA00000548"/>
    </source>
</evidence>